<protein>
    <submittedName>
        <fullName evidence="10">TRAP transporter large permease subunit</fullName>
    </submittedName>
</protein>
<keyword evidence="4 8" id="KW-0812">Transmembrane</keyword>
<evidence type="ECO:0000259" key="9">
    <source>
        <dbReference type="Pfam" id="PF06808"/>
    </source>
</evidence>
<comment type="function">
    <text evidence="7">Part of the tripartite ATP-independent periplasmic (TRAP) transport system.</text>
</comment>
<dbReference type="Pfam" id="PF06808">
    <property type="entry name" value="DctM"/>
    <property type="match status" value="1"/>
</dbReference>
<evidence type="ECO:0000256" key="1">
    <source>
        <dbReference type="ARBA" id="ARBA00004429"/>
    </source>
</evidence>
<evidence type="ECO:0000256" key="3">
    <source>
        <dbReference type="ARBA" id="ARBA00022519"/>
    </source>
</evidence>
<evidence type="ECO:0000256" key="8">
    <source>
        <dbReference type="SAM" id="Phobius"/>
    </source>
</evidence>
<dbReference type="InterPro" id="IPR004681">
    <property type="entry name" value="TRAP_DctM"/>
</dbReference>
<keyword evidence="11" id="KW-1185">Reference proteome</keyword>
<organism evidence="10 11">
    <name type="scientific">Paracoccus marinaquae</name>
    <dbReference type="NCBI Taxonomy" id="2841926"/>
    <lineage>
        <taxon>Bacteria</taxon>
        <taxon>Pseudomonadati</taxon>
        <taxon>Pseudomonadota</taxon>
        <taxon>Alphaproteobacteria</taxon>
        <taxon>Rhodobacterales</taxon>
        <taxon>Paracoccaceae</taxon>
        <taxon>Paracoccus</taxon>
    </lineage>
</organism>
<accession>A0ABS6APB6</accession>
<sequence>MAINITSLTDSPLAFLLALNLLLLVVGCFLDVVSSIVILAPLLLVPAIAYGIDPIHLGIIMVVNLEIGFLTPPIGLNLFVAMSVFREPFKDICLAVVPFILIIIAALMLIVLVPQISLFLL</sequence>
<feature type="transmembrane region" description="Helical" evidence="8">
    <location>
        <begin position="55"/>
        <end position="80"/>
    </location>
</feature>
<evidence type="ECO:0000313" key="11">
    <source>
        <dbReference type="Proteomes" id="UP001166191"/>
    </source>
</evidence>
<feature type="transmembrane region" description="Helical" evidence="8">
    <location>
        <begin position="12"/>
        <end position="43"/>
    </location>
</feature>
<keyword evidence="5 8" id="KW-1133">Transmembrane helix</keyword>
<reference evidence="10" key="1">
    <citation type="submission" date="2021-06" db="EMBL/GenBank/DDBJ databases">
        <title>Paracoccus bacterium XHP0099 sp. nov., isolated from the surface waters of the Yellow Sea.</title>
        <authorList>
            <person name="Xue H."/>
            <person name="Zhang D."/>
        </authorList>
    </citation>
    <scope>NUCLEOTIDE SEQUENCE</scope>
    <source>
        <strain evidence="10">XHP0099</strain>
    </source>
</reference>
<keyword evidence="7" id="KW-0813">Transport</keyword>
<dbReference type="RefSeq" id="WP_216035028.1">
    <property type="nucleotide sequence ID" value="NZ_JAHKNG010000113.1"/>
</dbReference>
<dbReference type="InterPro" id="IPR010656">
    <property type="entry name" value="DctM"/>
</dbReference>
<feature type="domain" description="TRAP C4-dicarboxylate transport system permease DctM subunit" evidence="9">
    <location>
        <begin position="5"/>
        <end position="116"/>
    </location>
</feature>
<evidence type="ECO:0000256" key="2">
    <source>
        <dbReference type="ARBA" id="ARBA00022475"/>
    </source>
</evidence>
<keyword evidence="2" id="KW-1003">Cell membrane</keyword>
<evidence type="ECO:0000256" key="6">
    <source>
        <dbReference type="ARBA" id="ARBA00023136"/>
    </source>
</evidence>
<comment type="subcellular location">
    <subcellularLocation>
        <location evidence="1 7">Cell inner membrane</location>
        <topology evidence="1 7">Multi-pass membrane protein</topology>
    </subcellularLocation>
</comment>
<name>A0ABS6APB6_9RHOB</name>
<feature type="transmembrane region" description="Helical" evidence="8">
    <location>
        <begin position="92"/>
        <end position="113"/>
    </location>
</feature>
<evidence type="ECO:0000256" key="5">
    <source>
        <dbReference type="ARBA" id="ARBA00022989"/>
    </source>
</evidence>
<evidence type="ECO:0000256" key="4">
    <source>
        <dbReference type="ARBA" id="ARBA00022692"/>
    </source>
</evidence>
<evidence type="ECO:0000313" key="10">
    <source>
        <dbReference type="EMBL" id="MBU3032448.1"/>
    </source>
</evidence>
<dbReference type="PANTHER" id="PTHR33362">
    <property type="entry name" value="SIALIC ACID TRAP TRANSPORTER PERMEASE PROTEIN SIAT-RELATED"/>
    <property type="match status" value="1"/>
</dbReference>
<keyword evidence="3 7" id="KW-0997">Cell inner membrane</keyword>
<proteinExistence type="predicted"/>
<gene>
    <name evidence="10" type="ORF">KNW02_20515</name>
</gene>
<dbReference type="EMBL" id="JAHKNG010000113">
    <property type="protein sequence ID" value="MBU3032448.1"/>
    <property type="molecule type" value="Genomic_DNA"/>
</dbReference>
<keyword evidence="6 8" id="KW-0472">Membrane</keyword>
<dbReference type="PANTHER" id="PTHR33362:SF5">
    <property type="entry name" value="C4-DICARBOXYLATE TRAP TRANSPORTER LARGE PERMEASE PROTEIN DCTM"/>
    <property type="match status" value="1"/>
</dbReference>
<comment type="caution">
    <text evidence="10">The sequence shown here is derived from an EMBL/GenBank/DDBJ whole genome shotgun (WGS) entry which is preliminary data.</text>
</comment>
<evidence type="ECO:0000256" key="7">
    <source>
        <dbReference type="RuleBase" id="RU369079"/>
    </source>
</evidence>
<dbReference type="Proteomes" id="UP001166191">
    <property type="component" value="Unassembled WGS sequence"/>
</dbReference>